<reference evidence="1 2" key="1">
    <citation type="submission" date="2019-11" db="EMBL/GenBank/DDBJ databases">
        <title>Venatorbacter sp. nov. a predator of Campylobacter and other Gram-negative bacteria.</title>
        <authorList>
            <person name="Saeedi A."/>
            <person name="Cummings N.J."/>
            <person name="Connerton I.F."/>
            <person name="Connerton P.L."/>
        </authorList>
    </citation>
    <scope>NUCLEOTIDE SEQUENCE [LARGE SCALE GENOMIC DNA]</scope>
    <source>
        <strain evidence="1">XL5</strain>
    </source>
</reference>
<accession>A0A9E8JP63</accession>
<gene>
    <name evidence="1" type="ORF">GJQ55_01455</name>
</gene>
<evidence type="ECO:0000313" key="1">
    <source>
        <dbReference type="EMBL" id="QQD23218.1"/>
    </source>
</evidence>
<proteinExistence type="predicted"/>
<dbReference type="RefSeq" id="WP_228345731.1">
    <property type="nucleotide sequence ID" value="NZ_CP045550.1"/>
</dbReference>
<evidence type="ECO:0000313" key="2">
    <source>
        <dbReference type="Proteomes" id="UP000596074"/>
    </source>
</evidence>
<dbReference type="Proteomes" id="UP000596074">
    <property type="component" value="Chromosome"/>
</dbReference>
<keyword evidence="2" id="KW-1185">Reference proteome</keyword>
<dbReference type="EMBL" id="CP046056">
    <property type="protein sequence ID" value="QQD23218.1"/>
    <property type="molecule type" value="Genomic_DNA"/>
</dbReference>
<dbReference type="AlphaFoldDB" id="A0A9E8JP63"/>
<organism evidence="1 2">
    <name type="scientific">Venatoribacter cucullus</name>
    <dbReference type="NCBI Taxonomy" id="2661630"/>
    <lineage>
        <taxon>Bacteria</taxon>
        <taxon>Pseudomonadati</taxon>
        <taxon>Pseudomonadota</taxon>
        <taxon>Gammaproteobacteria</taxon>
        <taxon>Oceanospirillales</taxon>
        <taxon>Oceanospirillaceae</taxon>
        <taxon>Venatoribacter</taxon>
    </lineage>
</organism>
<protein>
    <submittedName>
        <fullName evidence="1">Uncharacterized protein</fullName>
    </submittedName>
</protein>
<dbReference type="KEGG" id="vcw:GJQ55_01455"/>
<name>A0A9E8JP63_9GAMM</name>
<sequence length="106" mass="12206">MRRICFIALLLAAAGVQADPLLRLPEPVAVPPAAVTQLEWNNSRPEQRQALDHFYRSLQSQQPDLNSQQLQRQQHIDQLRGMSPEQRQQQFLNFIQQQNAATLPPR</sequence>